<comment type="similarity">
    <text evidence="1">Belongs to the paxM FAD-dependent monooxygenase family.</text>
</comment>
<keyword evidence="9" id="KW-1185">Reference proteome</keyword>
<dbReference type="Gene3D" id="3.50.50.60">
    <property type="entry name" value="FAD/NAD(P)-binding domain"/>
    <property type="match status" value="1"/>
</dbReference>
<evidence type="ECO:0000313" key="8">
    <source>
        <dbReference type="EMBL" id="KAF7198442.1"/>
    </source>
</evidence>
<dbReference type="EMBL" id="JABCIY010000001">
    <property type="protein sequence ID" value="KAF7198442.1"/>
    <property type="molecule type" value="Genomic_DNA"/>
</dbReference>
<evidence type="ECO:0000256" key="1">
    <source>
        <dbReference type="ARBA" id="ARBA00007992"/>
    </source>
</evidence>
<keyword evidence="3" id="KW-0274">FAD</keyword>
<reference evidence="8" key="1">
    <citation type="submission" date="2020-04" db="EMBL/GenBank/DDBJ databases">
        <title>Draft genome resource of the tomato pathogen Pseudocercospora fuligena.</title>
        <authorList>
            <person name="Zaccaron A."/>
        </authorList>
    </citation>
    <scope>NUCLEOTIDE SEQUENCE</scope>
    <source>
        <strain evidence="8">PF001</strain>
    </source>
</reference>
<evidence type="ECO:0000256" key="5">
    <source>
        <dbReference type="ARBA" id="ARBA00023033"/>
    </source>
</evidence>
<evidence type="ECO:0000259" key="7">
    <source>
        <dbReference type="Pfam" id="PF01494"/>
    </source>
</evidence>
<protein>
    <submittedName>
        <fullName evidence="8">FAD-dependent monooxygenase OpS4</fullName>
    </submittedName>
</protein>
<dbReference type="FunFam" id="3.50.50.60:FF:000115">
    <property type="entry name" value="Salicylate hydroxylase, putative"/>
    <property type="match status" value="1"/>
</dbReference>
<proteinExistence type="inferred from homology"/>
<feature type="region of interest" description="Disordered" evidence="6">
    <location>
        <begin position="390"/>
        <end position="414"/>
    </location>
</feature>
<evidence type="ECO:0000256" key="4">
    <source>
        <dbReference type="ARBA" id="ARBA00023002"/>
    </source>
</evidence>
<dbReference type="InterPro" id="IPR036188">
    <property type="entry name" value="FAD/NAD-bd_sf"/>
</dbReference>
<evidence type="ECO:0000256" key="2">
    <source>
        <dbReference type="ARBA" id="ARBA00022630"/>
    </source>
</evidence>
<dbReference type="InterPro" id="IPR002938">
    <property type="entry name" value="FAD-bd"/>
</dbReference>
<accession>A0A8H6RWY1</accession>
<dbReference type="GO" id="GO:0004497">
    <property type="term" value="F:monooxygenase activity"/>
    <property type="evidence" value="ECO:0007669"/>
    <property type="project" value="UniProtKB-KW"/>
</dbReference>
<evidence type="ECO:0000256" key="6">
    <source>
        <dbReference type="SAM" id="MobiDB-lite"/>
    </source>
</evidence>
<gene>
    <name evidence="8" type="ORF">HII31_00181</name>
</gene>
<dbReference type="PRINTS" id="PR00420">
    <property type="entry name" value="RNGMNOXGNASE"/>
</dbReference>
<keyword evidence="5 8" id="KW-0503">Monooxygenase</keyword>
<dbReference type="SUPFAM" id="SSF54373">
    <property type="entry name" value="FAD-linked reductases, C-terminal domain"/>
    <property type="match status" value="1"/>
</dbReference>
<dbReference type="GO" id="GO:0071949">
    <property type="term" value="F:FAD binding"/>
    <property type="evidence" value="ECO:0007669"/>
    <property type="project" value="InterPro"/>
</dbReference>
<dbReference type="AlphaFoldDB" id="A0A8H6RWY1"/>
<keyword evidence="4" id="KW-0560">Oxidoreductase</keyword>
<name>A0A8H6RWY1_9PEZI</name>
<dbReference type="Pfam" id="PF01494">
    <property type="entry name" value="FAD_binding_3"/>
    <property type="match status" value="1"/>
</dbReference>
<keyword evidence="2" id="KW-0285">Flavoprotein</keyword>
<comment type="caution">
    <text evidence="8">The sequence shown here is derived from an EMBL/GenBank/DDBJ whole genome shotgun (WGS) entry which is preliminary data.</text>
</comment>
<dbReference type="PANTHER" id="PTHR13789">
    <property type="entry name" value="MONOOXYGENASE"/>
    <property type="match status" value="1"/>
</dbReference>
<feature type="domain" description="FAD-binding" evidence="7">
    <location>
        <begin position="18"/>
        <end position="354"/>
    </location>
</feature>
<evidence type="ECO:0000313" key="9">
    <source>
        <dbReference type="Proteomes" id="UP000660729"/>
    </source>
</evidence>
<dbReference type="OrthoDB" id="16820at2759"/>
<dbReference type="Proteomes" id="UP000660729">
    <property type="component" value="Unassembled WGS sequence"/>
</dbReference>
<evidence type="ECO:0000256" key="3">
    <source>
        <dbReference type="ARBA" id="ARBA00022827"/>
    </source>
</evidence>
<dbReference type="PANTHER" id="PTHR13789:SF147">
    <property type="entry name" value="PUTATIVE (AFU_ORTHOLOGUE AFUA_2G01950)-RELATED"/>
    <property type="match status" value="1"/>
</dbReference>
<organism evidence="8 9">
    <name type="scientific">Pseudocercospora fuligena</name>
    <dbReference type="NCBI Taxonomy" id="685502"/>
    <lineage>
        <taxon>Eukaryota</taxon>
        <taxon>Fungi</taxon>
        <taxon>Dikarya</taxon>
        <taxon>Ascomycota</taxon>
        <taxon>Pezizomycotina</taxon>
        <taxon>Dothideomycetes</taxon>
        <taxon>Dothideomycetidae</taxon>
        <taxon>Mycosphaerellales</taxon>
        <taxon>Mycosphaerellaceae</taxon>
        <taxon>Pseudocercospora</taxon>
    </lineage>
</organism>
<feature type="compositionally biased region" description="Basic and acidic residues" evidence="6">
    <location>
        <begin position="390"/>
        <end position="412"/>
    </location>
</feature>
<sequence>MEYYHDTWKLEAQPEKQLNVLIVGAGIAGLATAIGLRQSGHNVKVLEQVHEIAEVGAGIQMAPNNMRILGRMGVLPEIVKQCNFMKQNSLRRWQDNSELGTAPLMPAIADKFGAPLGVIHRGDLQRILLQAAKDSGAEILTNHKVTKVDENFEGRVQLVDGSWVEGDLVIAADGIKSHIRAQIADHHNHKDHATPTGDSAYRILIPKEKMEHDENALRLLNKDVGMRWMGPGGHIMAYPVKNNTVYNMVLLHPQKKNGSEAEAETESWTRKGSKSEMLSFYKSWCPEVRNLLSYVPEGEVMEWTLNSHSPLPSWIENKVVLIGDASHPMLPYVAQGAAQAIEDAGVLQCVLAKSSTNIPLALGVFASVRKARAEAVQGSANTTRKALHLDDGAEQEERDRKIREASEGKGENPDMWADTTFQSFMWGVDVMQDTIVRWPEHKARAEGTHLHAVAAVGY</sequence>
<dbReference type="SUPFAM" id="SSF51905">
    <property type="entry name" value="FAD/NAD(P)-binding domain"/>
    <property type="match status" value="1"/>
</dbReference>
<dbReference type="InterPro" id="IPR050493">
    <property type="entry name" value="FAD-dep_Monooxygenase_BioMet"/>
</dbReference>